<dbReference type="Proteomes" id="UP001055025">
    <property type="component" value="Unassembled WGS sequence"/>
</dbReference>
<dbReference type="NCBIfam" id="NF007714">
    <property type="entry name" value="PRK10410.1-2"/>
    <property type="match status" value="1"/>
</dbReference>
<organism evidence="1 2">
    <name type="scientific">Granulimonas faecalis</name>
    <dbReference type="NCBI Taxonomy" id="2894155"/>
    <lineage>
        <taxon>Bacteria</taxon>
        <taxon>Bacillati</taxon>
        <taxon>Actinomycetota</taxon>
        <taxon>Coriobacteriia</taxon>
        <taxon>Coriobacteriales</taxon>
        <taxon>Kribbibacteriaceae</taxon>
        <taxon>Granulimonas</taxon>
    </lineage>
</organism>
<evidence type="ECO:0000313" key="1">
    <source>
        <dbReference type="EMBL" id="GJM55588.1"/>
    </source>
</evidence>
<protein>
    <recommendedName>
        <fullName evidence="3">Nitrous oxide-stimulated promoter family protein</fullName>
    </recommendedName>
</protein>
<evidence type="ECO:0000313" key="2">
    <source>
        <dbReference type="Proteomes" id="UP001055025"/>
    </source>
</evidence>
<evidence type="ECO:0008006" key="3">
    <source>
        <dbReference type="Google" id="ProtNLM"/>
    </source>
</evidence>
<comment type="caution">
    <text evidence="1">The sequence shown here is derived from an EMBL/GenBank/DDBJ whole genome shotgun (WGS) entry which is preliminary data.</text>
</comment>
<dbReference type="AlphaFoldDB" id="A0AAV5B423"/>
<accession>A0AAV5B423</accession>
<name>A0AAV5B423_9ACTN</name>
<dbReference type="EMBL" id="BQKC01000001">
    <property type="protein sequence ID" value="GJM55588.1"/>
    <property type="molecule type" value="Genomic_DNA"/>
</dbReference>
<proteinExistence type="predicted"/>
<sequence length="128" mass="15060">MAAVGNARRPADAVEARRAREQEVVSQMIGIWCHARHGTARGELCDECAELEAYARARSERCPFMETKTFCSNCHVHCYRAEMRERIREVMRFSGPRMLLHRPVMACRHVVESRREKRVIEREMRDDR</sequence>
<dbReference type="RefSeq" id="WP_135977146.1">
    <property type="nucleotide sequence ID" value="NZ_BQKC01000001.1"/>
</dbReference>
<dbReference type="InterPro" id="IPR020483">
    <property type="entry name" value="Uncharacterised_YgbA"/>
</dbReference>
<dbReference type="Pfam" id="PF11756">
    <property type="entry name" value="YgbA_NO"/>
    <property type="match status" value="1"/>
</dbReference>
<gene>
    <name evidence="1" type="ORF">ATOP_12430</name>
</gene>
<reference evidence="1" key="1">
    <citation type="journal article" date="2022" name="Int. J. Syst. Evol. Microbiol.">
        <title>Granulimonas faecalis gen. nov., sp. nov., and Leptogranulimonas caecicola gen. nov., sp. nov., novel lactate-producing Atopobiaceae bacteria isolated from mouse intestines, and an emended description of the family Atopobiaceae.</title>
        <authorList>
            <person name="Morinaga K."/>
            <person name="Kusada H."/>
            <person name="Sakamoto S."/>
            <person name="Murakami T."/>
            <person name="Toyoda A."/>
            <person name="Mori H."/>
            <person name="Meng X.Y."/>
            <person name="Takashino M."/>
            <person name="Murotomi K."/>
            <person name="Tamaki H."/>
        </authorList>
    </citation>
    <scope>NUCLEOTIDE SEQUENCE</scope>
    <source>
        <strain evidence="1">OPF53</strain>
    </source>
</reference>
<keyword evidence="2" id="KW-1185">Reference proteome</keyword>